<evidence type="ECO:0000313" key="4">
    <source>
        <dbReference type="Proteomes" id="UP001604277"/>
    </source>
</evidence>
<dbReference type="PANTHER" id="PTHR47926:SF452">
    <property type="entry name" value="PENTATRICOPEPTIDE REPEAT-CONTAINING PROTEIN"/>
    <property type="match status" value="1"/>
</dbReference>
<comment type="caution">
    <text evidence="3">The sequence shown here is derived from an EMBL/GenBank/DDBJ whole genome shotgun (WGS) entry which is preliminary data.</text>
</comment>
<keyword evidence="4" id="KW-1185">Reference proteome</keyword>
<accession>A0ABD1SRS1</accession>
<dbReference type="EMBL" id="JBFOLJ010000010">
    <property type="protein sequence ID" value="KAL2503038.1"/>
    <property type="molecule type" value="Genomic_DNA"/>
</dbReference>
<name>A0ABD1SRS1_9LAMI</name>
<dbReference type="AlphaFoldDB" id="A0ABD1SRS1"/>
<dbReference type="PANTHER" id="PTHR47926">
    <property type="entry name" value="PENTATRICOPEPTIDE REPEAT-CONTAINING PROTEIN"/>
    <property type="match status" value="1"/>
</dbReference>
<dbReference type="Pfam" id="PF01535">
    <property type="entry name" value="PPR"/>
    <property type="match status" value="2"/>
</dbReference>
<dbReference type="InterPro" id="IPR002885">
    <property type="entry name" value="PPR_rpt"/>
</dbReference>
<dbReference type="InterPro" id="IPR046960">
    <property type="entry name" value="PPR_At4g14850-like_plant"/>
</dbReference>
<gene>
    <name evidence="3" type="ORF">Fot_36886</name>
</gene>
<sequence>MDLFDFCQFLLLERCLNPHLKIKFLTSFHTYWNQNFTFADSSSVKILHQFIKYTAQVTVNGLLQNPIVANKILYTYTLHKALENASALFRGFSKPDPVSWSVMVGGYAKAGDFMNCFRTFREYIRSGVGPDNYTLPCVIRVCRDTKDLQMGRSIHNVVYKFGLISDPFSTAALVDMYAKCKVINDATQLFDGMPKRDLVRLDCDDRGVY</sequence>
<organism evidence="3 4">
    <name type="scientific">Forsythia ovata</name>
    <dbReference type="NCBI Taxonomy" id="205694"/>
    <lineage>
        <taxon>Eukaryota</taxon>
        <taxon>Viridiplantae</taxon>
        <taxon>Streptophyta</taxon>
        <taxon>Embryophyta</taxon>
        <taxon>Tracheophyta</taxon>
        <taxon>Spermatophyta</taxon>
        <taxon>Magnoliopsida</taxon>
        <taxon>eudicotyledons</taxon>
        <taxon>Gunneridae</taxon>
        <taxon>Pentapetalae</taxon>
        <taxon>asterids</taxon>
        <taxon>lamiids</taxon>
        <taxon>Lamiales</taxon>
        <taxon>Oleaceae</taxon>
        <taxon>Forsythieae</taxon>
        <taxon>Forsythia</taxon>
    </lineage>
</organism>
<evidence type="ECO:0000313" key="3">
    <source>
        <dbReference type="EMBL" id="KAL2503038.1"/>
    </source>
</evidence>
<dbReference type="Gene3D" id="1.25.40.10">
    <property type="entry name" value="Tetratricopeptide repeat domain"/>
    <property type="match status" value="1"/>
</dbReference>
<dbReference type="Proteomes" id="UP001604277">
    <property type="component" value="Unassembled WGS sequence"/>
</dbReference>
<reference evidence="4" key="1">
    <citation type="submission" date="2024-07" db="EMBL/GenBank/DDBJ databases">
        <title>Two chromosome-level genome assemblies of Korean endemic species Abeliophyllum distichum and Forsythia ovata (Oleaceae).</title>
        <authorList>
            <person name="Jang H."/>
        </authorList>
    </citation>
    <scope>NUCLEOTIDE SEQUENCE [LARGE SCALE GENOMIC DNA]</scope>
</reference>
<evidence type="ECO:0000256" key="1">
    <source>
        <dbReference type="ARBA" id="ARBA00022737"/>
    </source>
</evidence>
<keyword evidence="1" id="KW-0677">Repeat</keyword>
<dbReference type="NCBIfam" id="TIGR00756">
    <property type="entry name" value="PPR"/>
    <property type="match status" value="1"/>
</dbReference>
<feature type="repeat" description="PPR" evidence="2">
    <location>
        <begin position="96"/>
        <end position="130"/>
    </location>
</feature>
<evidence type="ECO:0000256" key="2">
    <source>
        <dbReference type="PROSITE-ProRule" id="PRU00708"/>
    </source>
</evidence>
<protein>
    <submittedName>
        <fullName evidence="3">Pentatricopeptide repeat-containing protein</fullName>
    </submittedName>
</protein>
<dbReference type="InterPro" id="IPR011990">
    <property type="entry name" value="TPR-like_helical_dom_sf"/>
</dbReference>
<proteinExistence type="predicted"/>
<dbReference type="PROSITE" id="PS51375">
    <property type="entry name" value="PPR"/>
    <property type="match status" value="1"/>
</dbReference>